<comment type="caution">
    <text evidence="1">The sequence shown here is derived from an EMBL/GenBank/DDBJ whole genome shotgun (WGS) entry which is preliminary data.</text>
</comment>
<sequence length="73" mass="7924">MQRVHLEARIHGAFRRNEGLPGHLAAESALEEGVDDGPTVDVPFQAFEIEDRADIRHSPSVVQARRDPPAGAG</sequence>
<gene>
    <name evidence="1" type="ORF">GCM10023353_21380</name>
</gene>
<accession>A0ABP9CP28</accession>
<dbReference type="Proteomes" id="UP001500839">
    <property type="component" value="Unassembled WGS sequence"/>
</dbReference>
<dbReference type="EMBL" id="BAABKQ010000001">
    <property type="protein sequence ID" value="GAA4815438.1"/>
    <property type="molecule type" value="Genomic_DNA"/>
</dbReference>
<organism evidence="1 2">
    <name type="scientific">Tomitella cavernea</name>
    <dbReference type="NCBI Taxonomy" id="1387982"/>
    <lineage>
        <taxon>Bacteria</taxon>
        <taxon>Bacillati</taxon>
        <taxon>Actinomycetota</taxon>
        <taxon>Actinomycetes</taxon>
        <taxon>Mycobacteriales</taxon>
        <taxon>Tomitella</taxon>
    </lineage>
</organism>
<evidence type="ECO:0000313" key="2">
    <source>
        <dbReference type="Proteomes" id="UP001500839"/>
    </source>
</evidence>
<name>A0ABP9CP28_9ACTN</name>
<proteinExistence type="predicted"/>
<reference evidence="2" key="1">
    <citation type="journal article" date="2019" name="Int. J. Syst. Evol. Microbiol.">
        <title>The Global Catalogue of Microorganisms (GCM) 10K type strain sequencing project: providing services to taxonomists for standard genome sequencing and annotation.</title>
        <authorList>
            <consortium name="The Broad Institute Genomics Platform"/>
            <consortium name="The Broad Institute Genome Sequencing Center for Infectious Disease"/>
            <person name="Wu L."/>
            <person name="Ma J."/>
        </authorList>
    </citation>
    <scope>NUCLEOTIDE SEQUENCE [LARGE SCALE GENOMIC DNA]</scope>
    <source>
        <strain evidence="2">JCM 18542</strain>
    </source>
</reference>
<keyword evidence="2" id="KW-1185">Reference proteome</keyword>
<evidence type="ECO:0000313" key="1">
    <source>
        <dbReference type="EMBL" id="GAA4815438.1"/>
    </source>
</evidence>
<protein>
    <submittedName>
        <fullName evidence="1">Uncharacterized protein</fullName>
    </submittedName>
</protein>